<evidence type="ECO:0000256" key="2">
    <source>
        <dbReference type="SAM" id="SignalP"/>
    </source>
</evidence>
<keyword evidence="4" id="KW-1185">Reference proteome</keyword>
<comment type="caution">
    <text evidence="3">The sequence shown here is derived from an EMBL/GenBank/DDBJ whole genome shotgun (WGS) entry which is preliminary data.</text>
</comment>
<evidence type="ECO:0000313" key="3">
    <source>
        <dbReference type="EMBL" id="EPG76394.1"/>
    </source>
</evidence>
<dbReference type="RefSeq" id="WP_016547666.1">
    <property type="nucleotide sequence ID" value="NZ_AKWZ02000001.1"/>
</dbReference>
<feature type="region of interest" description="Disordered" evidence="1">
    <location>
        <begin position="32"/>
        <end position="109"/>
    </location>
</feature>
<evidence type="ECO:0000256" key="1">
    <source>
        <dbReference type="SAM" id="MobiDB-lite"/>
    </source>
</evidence>
<protein>
    <submittedName>
        <fullName evidence="3">Uncharacterized protein</fullName>
    </submittedName>
</protein>
<name>S3V6V8_9LEPT</name>
<dbReference type="Proteomes" id="UP000014540">
    <property type="component" value="Unassembled WGS sequence"/>
</dbReference>
<organism evidence="3 4">
    <name type="scientific">Leptospira fainei serovar Hurstbridge str. BUT 6</name>
    <dbReference type="NCBI Taxonomy" id="1193011"/>
    <lineage>
        <taxon>Bacteria</taxon>
        <taxon>Pseudomonadati</taxon>
        <taxon>Spirochaetota</taxon>
        <taxon>Spirochaetia</taxon>
        <taxon>Leptospirales</taxon>
        <taxon>Leptospiraceae</taxon>
        <taxon>Leptospira</taxon>
    </lineage>
</organism>
<gene>
    <name evidence="3" type="ORF">LEP1GSC058_1174</name>
</gene>
<feature type="compositionally biased region" description="Basic and acidic residues" evidence="1">
    <location>
        <begin position="65"/>
        <end position="79"/>
    </location>
</feature>
<dbReference type="STRING" id="1193011.LEP1GSC058_1174"/>
<feature type="chain" id="PRO_5004524366" evidence="2">
    <location>
        <begin position="27"/>
        <end position="447"/>
    </location>
</feature>
<accession>S3V6V8</accession>
<reference evidence="3" key="1">
    <citation type="submission" date="2013-04" db="EMBL/GenBank/DDBJ databases">
        <authorList>
            <person name="Harkins D.M."/>
            <person name="Durkin A.S."/>
            <person name="Selengut J.D."/>
            <person name="Sanka R."/>
            <person name="DePew J."/>
            <person name="Purushe J."/>
            <person name="Ahmed A."/>
            <person name="van der Linden H."/>
            <person name="Goris M.G.A."/>
            <person name="Hartskeerl R.A."/>
            <person name="Vinetz J.M."/>
            <person name="Sutton G.G."/>
            <person name="Nelson W.C."/>
            <person name="Fouts D.E."/>
        </authorList>
    </citation>
    <scope>NUCLEOTIDE SEQUENCE [LARGE SCALE GENOMIC DNA]</scope>
    <source>
        <strain evidence="3">BUT 6</strain>
    </source>
</reference>
<sequence length="447" mass="51059">MQLCSHRSRAKVAFVLLFFCVTSALYVLTAQNSSSPFGPKNSKREKPSSAQKVQNGKANPGSNGKDIKKQTKLDAKAAEEQEGDDDEEENHPPLLAKQSDKEEDDEEDDKIEVNVEFATDFVFRGNTFGSESISQRDNIAYKSFLPAYTFQPSIEIPVTDRLTVEFWFNLFLNHLGNRDSDQRFLQNGPGGPELLGYYQPALMQGQLPFDPRYVHPYKEDNGLKWDNGGEIEVTYELSKSKFGNINVGFFSYNTFLAKDRFSWTQFFVNWEIPVAKFLNPKLSFYKTTDPDNLSATTGINKGWGYIPFELSHEFKFRESMKLSLSTSIGYIIRNNPADNRSGFSDITTTAKYSIGSFFLSANVAYRPDLEIYDNSYYFDNIRGRYQNEDGLTVDPSKQYGMYNNAFKQAVYNNVHDPIAQKVIIDSYQSQSIVRAIYYFSIGYTKYL</sequence>
<keyword evidence="2" id="KW-0732">Signal</keyword>
<feature type="compositionally biased region" description="Polar residues" evidence="1">
    <location>
        <begin position="48"/>
        <end position="62"/>
    </location>
</feature>
<feature type="compositionally biased region" description="Acidic residues" evidence="1">
    <location>
        <begin position="80"/>
        <end position="89"/>
    </location>
</feature>
<dbReference type="AlphaFoldDB" id="S3V6V8"/>
<proteinExistence type="predicted"/>
<evidence type="ECO:0000313" key="4">
    <source>
        <dbReference type="Proteomes" id="UP000014540"/>
    </source>
</evidence>
<feature type="signal peptide" evidence="2">
    <location>
        <begin position="1"/>
        <end position="26"/>
    </location>
</feature>
<dbReference type="EMBL" id="AKWZ02000001">
    <property type="protein sequence ID" value="EPG76394.1"/>
    <property type="molecule type" value="Genomic_DNA"/>
</dbReference>